<reference evidence="1 2" key="1">
    <citation type="journal article" date="2018" name="Int. J. Syst. Evol. Microbiol.">
        <title>Flavobacterium chryseum sp. nov. and Flavobacterium psychroterrae sp. nov., novel environmental bacteria isolated from Antarctica.</title>
        <authorList>
            <person name="Kralova S."/>
            <person name="Svec P."/>
            <person name="Busse H.J."/>
            <person name="Stankova E."/>
            <person name="Vaczi P."/>
            <person name="Sedlacek I."/>
        </authorList>
    </citation>
    <scope>NUCLEOTIDE SEQUENCE [LARGE SCALE GENOMIC DNA]</scope>
    <source>
        <strain evidence="1 2">CCM 8827</strain>
    </source>
</reference>
<proteinExistence type="predicted"/>
<gene>
    <name evidence="1" type="ORF">KHA90_14215</name>
</gene>
<organism evidence="1 2">
    <name type="scientific">Flavobacterium psychroterrae</name>
    <dbReference type="NCBI Taxonomy" id="2133767"/>
    <lineage>
        <taxon>Bacteria</taxon>
        <taxon>Pseudomonadati</taxon>
        <taxon>Bacteroidota</taxon>
        <taxon>Flavobacteriia</taxon>
        <taxon>Flavobacteriales</taxon>
        <taxon>Flavobacteriaceae</taxon>
        <taxon>Flavobacterium</taxon>
    </lineage>
</organism>
<evidence type="ECO:0000313" key="1">
    <source>
        <dbReference type="EMBL" id="MBS7232181.1"/>
    </source>
</evidence>
<comment type="caution">
    <text evidence="1">The sequence shown here is derived from an EMBL/GenBank/DDBJ whole genome shotgun (WGS) entry which is preliminary data.</text>
</comment>
<accession>A0ABS5PD11</accession>
<keyword evidence="2" id="KW-1185">Reference proteome</keyword>
<protein>
    <submittedName>
        <fullName evidence="1">Uncharacterized protein</fullName>
    </submittedName>
</protein>
<dbReference type="Proteomes" id="UP000722625">
    <property type="component" value="Unassembled WGS sequence"/>
</dbReference>
<dbReference type="RefSeq" id="WP_213301428.1">
    <property type="nucleotide sequence ID" value="NZ_JAGYVZ010000012.1"/>
</dbReference>
<name>A0ABS5PD11_9FLAO</name>
<evidence type="ECO:0000313" key="2">
    <source>
        <dbReference type="Proteomes" id="UP000722625"/>
    </source>
</evidence>
<dbReference type="EMBL" id="JAGYVZ010000012">
    <property type="protein sequence ID" value="MBS7232181.1"/>
    <property type="molecule type" value="Genomic_DNA"/>
</dbReference>
<sequence>MSKSLHIKPREPFAKSEKWNSATGCLTLAKAGAFTVEIQELKGFLDDVKHPKPDHVKRLKEEDFDKLSSWDKSTYKANMKVYDKQELFYEHSVQQIRNGVQWCWQVVGKGLAGKTMEHNESFSYGMPRDFLRQIRFPKLLEGGGLAWLEIFTENDPATGKRPHGIFVNATGTPKIIAAEWRDHTGNLITEDIAFGSTVYLHIYTEALYYQNINIQLVDDGWFTNTDLTPTPSDEDGDPIQKLDPKALTQFKRQVNTHPYNTTTKPPAGTITDALIFDKGKEQISAGNVQKCVFPIFIEHAWQFQAKGDFKSGNSLSIKPIVHHSKIENQEKKLNDCILKISVNGALKKGELTGNNPLLLGEAEKGGAPEDQKKIDFTFGVFIDGTNNNKYDTTARLDWEESRIGRKATDERPFTSDEYLKVYAKSEDELTKKNKEKYKYGQGSYENELSNVAILFENYYKDDITVFKIYTEGMNTNTLGTEDPKLIKYKKDDIMMGAVFGTGNSGIVDRVRRTIEQMRDKILQGLANNEKKLIQ</sequence>